<feature type="domain" description="OmpR/PhoB-type" evidence="9">
    <location>
        <begin position="133"/>
        <end position="229"/>
    </location>
</feature>
<dbReference type="Proteomes" id="UP001366060">
    <property type="component" value="Unassembled WGS sequence"/>
</dbReference>
<dbReference type="EMBL" id="JBAKBA010000049">
    <property type="protein sequence ID" value="MEL0660625.1"/>
    <property type="molecule type" value="Genomic_DNA"/>
</dbReference>
<dbReference type="PROSITE" id="PS51755">
    <property type="entry name" value="OMPR_PHOB"/>
    <property type="match status" value="1"/>
</dbReference>
<sequence>MKRIAIIEDDQSIRENYTDLMTRYGYQVEGYEGREQAMQAFTIRLPDLAIIDVGLGHEYDGGFLLCQQLRQLSATIPIIFLTARDNDFDSISGLRLGADDYLSKEIGLEHLMVRISALFRRTELSQSIQTTESSVLTRGALTIDNDKMQISWNKQLLEVTITEFWIIHALANKSGVVRSRQQLMTDANMVVDDNTITSHIKRIRKKFIHIDSAFDEITAIYGMGYRWDISPEAQA</sequence>
<dbReference type="Pfam" id="PF00486">
    <property type="entry name" value="Trans_reg_C"/>
    <property type="match status" value="1"/>
</dbReference>
<dbReference type="InterPro" id="IPR001867">
    <property type="entry name" value="OmpR/PhoB-type_DNA-bd"/>
</dbReference>
<protein>
    <submittedName>
        <fullName evidence="10">Proteobacterial dedicated sortase system response regulator</fullName>
    </submittedName>
</protein>
<dbReference type="Gene3D" id="3.40.50.2300">
    <property type="match status" value="1"/>
</dbReference>
<dbReference type="PANTHER" id="PTHR48111">
    <property type="entry name" value="REGULATOR OF RPOS"/>
    <property type="match status" value="1"/>
</dbReference>
<proteinExistence type="predicted"/>
<name>A0ABU9HFS6_9GAMM</name>
<dbReference type="PANTHER" id="PTHR48111:SF21">
    <property type="entry name" value="DNA-BINDING DUAL MASTER TRANSCRIPTIONAL REGULATOR RPAA"/>
    <property type="match status" value="1"/>
</dbReference>
<keyword evidence="11" id="KW-1185">Reference proteome</keyword>
<dbReference type="Gene3D" id="6.10.250.690">
    <property type="match status" value="1"/>
</dbReference>
<dbReference type="SUPFAM" id="SSF46894">
    <property type="entry name" value="C-terminal effector domain of the bipartite response regulators"/>
    <property type="match status" value="1"/>
</dbReference>
<evidence type="ECO:0000256" key="5">
    <source>
        <dbReference type="ARBA" id="ARBA00023163"/>
    </source>
</evidence>
<dbReference type="SMART" id="SM00448">
    <property type="entry name" value="REC"/>
    <property type="match status" value="1"/>
</dbReference>
<dbReference type="PROSITE" id="PS50110">
    <property type="entry name" value="RESPONSE_REGULATORY"/>
    <property type="match status" value="1"/>
</dbReference>
<organism evidence="10 11">
    <name type="scientific">Psychromonas arctica</name>
    <dbReference type="NCBI Taxonomy" id="168275"/>
    <lineage>
        <taxon>Bacteria</taxon>
        <taxon>Pseudomonadati</taxon>
        <taxon>Pseudomonadota</taxon>
        <taxon>Gammaproteobacteria</taxon>
        <taxon>Alteromonadales</taxon>
        <taxon>Psychromonadaceae</taxon>
        <taxon>Psychromonas</taxon>
    </lineage>
</organism>
<dbReference type="InterPro" id="IPR001789">
    <property type="entry name" value="Sig_transdc_resp-reg_receiver"/>
</dbReference>
<dbReference type="Pfam" id="PF00072">
    <property type="entry name" value="Response_reg"/>
    <property type="match status" value="1"/>
</dbReference>
<evidence type="ECO:0000313" key="10">
    <source>
        <dbReference type="EMBL" id="MEL0660625.1"/>
    </source>
</evidence>
<keyword evidence="1 6" id="KW-0597">Phosphoprotein</keyword>
<comment type="caution">
    <text evidence="10">The sequence shown here is derived from an EMBL/GenBank/DDBJ whole genome shotgun (WGS) entry which is preliminary data.</text>
</comment>
<dbReference type="SMART" id="SM00862">
    <property type="entry name" value="Trans_reg_C"/>
    <property type="match status" value="1"/>
</dbReference>
<evidence type="ECO:0000256" key="3">
    <source>
        <dbReference type="ARBA" id="ARBA00023015"/>
    </source>
</evidence>
<dbReference type="CDD" id="cd00383">
    <property type="entry name" value="trans_reg_C"/>
    <property type="match status" value="1"/>
</dbReference>
<feature type="DNA-binding region" description="OmpR/PhoB-type" evidence="7">
    <location>
        <begin position="133"/>
        <end position="229"/>
    </location>
</feature>
<dbReference type="NCBIfam" id="TIGR03787">
    <property type="entry name" value="marine_sort_RR"/>
    <property type="match status" value="1"/>
</dbReference>
<dbReference type="SUPFAM" id="SSF52172">
    <property type="entry name" value="CheY-like"/>
    <property type="match status" value="1"/>
</dbReference>
<feature type="domain" description="Response regulatory" evidence="8">
    <location>
        <begin position="3"/>
        <end position="119"/>
    </location>
</feature>
<dbReference type="InterPro" id="IPR039420">
    <property type="entry name" value="WalR-like"/>
</dbReference>
<accession>A0ABU9HFS6</accession>
<evidence type="ECO:0000259" key="8">
    <source>
        <dbReference type="PROSITE" id="PS50110"/>
    </source>
</evidence>
<evidence type="ECO:0000256" key="6">
    <source>
        <dbReference type="PROSITE-ProRule" id="PRU00169"/>
    </source>
</evidence>
<keyword evidence="5" id="KW-0804">Transcription</keyword>
<evidence type="ECO:0000256" key="7">
    <source>
        <dbReference type="PROSITE-ProRule" id="PRU01091"/>
    </source>
</evidence>
<dbReference type="InterPro" id="IPR022305">
    <property type="entry name" value="Response_regulator"/>
</dbReference>
<keyword evidence="2" id="KW-0902">Two-component regulatory system</keyword>
<evidence type="ECO:0000256" key="1">
    <source>
        <dbReference type="ARBA" id="ARBA00022553"/>
    </source>
</evidence>
<evidence type="ECO:0000313" key="11">
    <source>
        <dbReference type="Proteomes" id="UP001366060"/>
    </source>
</evidence>
<dbReference type="RefSeq" id="WP_341629036.1">
    <property type="nucleotide sequence ID" value="NZ_JBAKBA010000049.1"/>
</dbReference>
<dbReference type="InterPro" id="IPR036388">
    <property type="entry name" value="WH-like_DNA-bd_sf"/>
</dbReference>
<feature type="modified residue" description="4-aspartylphosphate" evidence="6">
    <location>
        <position position="52"/>
    </location>
</feature>
<evidence type="ECO:0000259" key="9">
    <source>
        <dbReference type="PROSITE" id="PS51755"/>
    </source>
</evidence>
<reference evidence="10 11" key="1">
    <citation type="submission" date="2024-02" db="EMBL/GenBank/DDBJ databases">
        <title>Bacteria isolated from the canopy kelp, Nereocystis luetkeana.</title>
        <authorList>
            <person name="Pfister C.A."/>
            <person name="Younker I.T."/>
            <person name="Light S.H."/>
        </authorList>
    </citation>
    <scope>NUCLEOTIDE SEQUENCE [LARGE SCALE GENOMIC DNA]</scope>
    <source>
        <strain evidence="10 11">TI.2.07</strain>
    </source>
</reference>
<keyword evidence="3" id="KW-0805">Transcription regulation</keyword>
<dbReference type="Gene3D" id="1.10.10.10">
    <property type="entry name" value="Winged helix-like DNA-binding domain superfamily/Winged helix DNA-binding domain"/>
    <property type="match status" value="1"/>
</dbReference>
<evidence type="ECO:0000256" key="4">
    <source>
        <dbReference type="ARBA" id="ARBA00023125"/>
    </source>
</evidence>
<dbReference type="InterPro" id="IPR016032">
    <property type="entry name" value="Sig_transdc_resp-reg_C-effctor"/>
</dbReference>
<dbReference type="InterPro" id="IPR011006">
    <property type="entry name" value="CheY-like_superfamily"/>
</dbReference>
<gene>
    <name evidence="10" type="primary">pdsR</name>
    <name evidence="10" type="ORF">V6255_15900</name>
</gene>
<evidence type="ECO:0000256" key="2">
    <source>
        <dbReference type="ARBA" id="ARBA00023012"/>
    </source>
</evidence>
<keyword evidence="4 7" id="KW-0238">DNA-binding</keyword>